<accession>A0A100WSH8</accession>
<dbReference type="EMBL" id="BCSZ01000035">
    <property type="protein sequence ID" value="GAT03723.1"/>
    <property type="molecule type" value="Genomic_DNA"/>
</dbReference>
<proteinExistence type="predicted"/>
<dbReference type="PROSITE" id="PS51898">
    <property type="entry name" value="TYR_RECOMBINASE"/>
    <property type="match status" value="1"/>
</dbReference>
<dbReference type="Pfam" id="PF00589">
    <property type="entry name" value="Phage_integrase"/>
    <property type="match status" value="1"/>
</dbReference>
<reference evidence="4 5" key="1">
    <citation type="journal article" date="2016" name="Genome Announc.">
        <title>Draft Genome Sequences of Five Rapidly Growing Mycobacterium Species, M. thermoresistibile, M. fortuitum subsp. acetamidolyticum, M. canariasense, M. brisbanense, and M. novocastrense.</title>
        <authorList>
            <person name="Katahira K."/>
            <person name="Ogura Y."/>
            <person name="Gotoh Y."/>
            <person name="Hayashi T."/>
        </authorList>
    </citation>
    <scope>NUCLEOTIDE SEQUENCE [LARGE SCALE GENOMIC DNA]</scope>
    <source>
        <strain evidence="4 5">JCM6368</strain>
    </source>
</reference>
<dbReference type="Gene3D" id="1.10.150.130">
    <property type="match status" value="1"/>
</dbReference>
<name>A0A100WSH8_MYCFO</name>
<dbReference type="SUPFAM" id="SSF56349">
    <property type="entry name" value="DNA breaking-rejoining enzymes"/>
    <property type="match status" value="1"/>
</dbReference>
<dbReference type="CDD" id="cd00799">
    <property type="entry name" value="INT_Cre_C"/>
    <property type="match status" value="1"/>
</dbReference>
<protein>
    <submittedName>
        <fullName evidence="4">Integrase</fullName>
    </submittedName>
</protein>
<sequence>MVEGPITGVRTRAAYLRCGGVGPTVRAMMLPAVTAGAEVPDLPVDVVERIRIATIDSQSEGTRRAYSSAWRRFEGWCRHNGYAALPAHPTVIAAYLVDAAETVRPDGERAYSTMTLGKWCAAIFDRHRRAGLDPNPAAHELVRQTMSGIRRQYASRGDRPRKPRTPLLTDDVVLLVTAAREQATGWPSQVCERRDSALLLMGFAGAFRRSELSGLTGADVELHPADGLHVHLRKSKTDQMGEGGVYPLPRTKDPLRCPACAYVRWAQVVSAFDDGGKDAVIRMLTDAAPFGTRHVCRSRAPKLAPRSPVFRSCRNGVLSEGPLSGAGIHAVIRRRALRAGFEPEAVERLGGHSLRAGFVTQAARAGADHHSIMRQTGHRTPAMVTRYVRESAPLIGNAVTVLGL</sequence>
<evidence type="ECO:0000313" key="4">
    <source>
        <dbReference type="EMBL" id="GAT03723.1"/>
    </source>
</evidence>
<evidence type="ECO:0000256" key="1">
    <source>
        <dbReference type="ARBA" id="ARBA00023125"/>
    </source>
</evidence>
<keyword evidence="2" id="KW-0233">DNA recombination</keyword>
<dbReference type="Gene3D" id="1.10.443.10">
    <property type="entry name" value="Intergrase catalytic core"/>
    <property type="match status" value="1"/>
</dbReference>
<organism evidence="4 5">
    <name type="scientific">Mycolicibacterium fortuitum subsp. acetamidolyticum</name>
    <dbReference type="NCBI Taxonomy" id="144550"/>
    <lineage>
        <taxon>Bacteria</taxon>
        <taxon>Bacillati</taxon>
        <taxon>Actinomycetota</taxon>
        <taxon>Actinomycetes</taxon>
        <taxon>Mycobacteriales</taxon>
        <taxon>Mycobacteriaceae</taxon>
        <taxon>Mycolicibacterium</taxon>
    </lineage>
</organism>
<dbReference type="Proteomes" id="UP000069705">
    <property type="component" value="Unassembled WGS sequence"/>
</dbReference>
<dbReference type="GO" id="GO:0015074">
    <property type="term" value="P:DNA integration"/>
    <property type="evidence" value="ECO:0007669"/>
    <property type="project" value="InterPro"/>
</dbReference>
<dbReference type="SUPFAM" id="SSF47823">
    <property type="entry name" value="lambda integrase-like, N-terminal domain"/>
    <property type="match status" value="1"/>
</dbReference>
<dbReference type="InterPro" id="IPR002104">
    <property type="entry name" value="Integrase_catalytic"/>
</dbReference>
<evidence type="ECO:0000259" key="3">
    <source>
        <dbReference type="PROSITE" id="PS51898"/>
    </source>
</evidence>
<dbReference type="InterPro" id="IPR052925">
    <property type="entry name" value="Phage_Integrase-like_Recomb"/>
</dbReference>
<keyword evidence="1" id="KW-0238">DNA-binding</keyword>
<dbReference type="InterPro" id="IPR011010">
    <property type="entry name" value="DNA_brk_join_enz"/>
</dbReference>
<dbReference type="PANTHER" id="PTHR34605:SF4">
    <property type="entry name" value="DNA ADENINE METHYLTRANSFERASE"/>
    <property type="match status" value="1"/>
</dbReference>
<dbReference type="InterPro" id="IPR013762">
    <property type="entry name" value="Integrase-like_cat_sf"/>
</dbReference>
<reference evidence="5" key="2">
    <citation type="submission" date="2016-02" db="EMBL/GenBank/DDBJ databases">
        <title>Draft genome sequence of five rapidly growing Mycobacterium species.</title>
        <authorList>
            <person name="Katahira K."/>
            <person name="Gotou Y."/>
            <person name="Iida K."/>
            <person name="Ogura Y."/>
            <person name="Hayashi T."/>
        </authorList>
    </citation>
    <scope>NUCLEOTIDE SEQUENCE [LARGE SCALE GENOMIC DNA]</scope>
    <source>
        <strain evidence="5">JCM6368</strain>
    </source>
</reference>
<feature type="domain" description="Tyr recombinase" evidence="3">
    <location>
        <begin position="162"/>
        <end position="400"/>
    </location>
</feature>
<evidence type="ECO:0000256" key="2">
    <source>
        <dbReference type="ARBA" id="ARBA00023172"/>
    </source>
</evidence>
<gene>
    <name evidence="4" type="ORF">RMCFA_3835</name>
</gene>
<dbReference type="PANTHER" id="PTHR34605">
    <property type="entry name" value="PHAGE_INTEGRASE DOMAIN-CONTAINING PROTEIN"/>
    <property type="match status" value="1"/>
</dbReference>
<evidence type="ECO:0000313" key="5">
    <source>
        <dbReference type="Proteomes" id="UP000069705"/>
    </source>
</evidence>
<dbReference type="GO" id="GO:0003677">
    <property type="term" value="F:DNA binding"/>
    <property type="evidence" value="ECO:0007669"/>
    <property type="project" value="UniProtKB-KW"/>
</dbReference>
<dbReference type="InterPro" id="IPR010998">
    <property type="entry name" value="Integrase_recombinase_N"/>
</dbReference>
<dbReference type="AlphaFoldDB" id="A0A100WSH8"/>
<dbReference type="GO" id="GO:0006310">
    <property type="term" value="P:DNA recombination"/>
    <property type="evidence" value="ECO:0007669"/>
    <property type="project" value="UniProtKB-KW"/>
</dbReference>
<comment type="caution">
    <text evidence="4">The sequence shown here is derived from an EMBL/GenBank/DDBJ whole genome shotgun (WGS) entry which is preliminary data.</text>
</comment>